<dbReference type="InterPro" id="IPR038257">
    <property type="entry name" value="CRISPR-assoc_Cas3_HD_sf"/>
</dbReference>
<dbReference type="Pfam" id="PF22590">
    <property type="entry name" value="Cas3-like_C_2"/>
    <property type="match status" value="1"/>
</dbReference>
<dbReference type="InterPro" id="IPR027417">
    <property type="entry name" value="P-loop_NTPase"/>
</dbReference>
<evidence type="ECO:0000259" key="11">
    <source>
        <dbReference type="PROSITE" id="PS51643"/>
    </source>
</evidence>
<dbReference type="SUPFAM" id="SSF52540">
    <property type="entry name" value="P-loop containing nucleoside triphosphate hydrolases"/>
    <property type="match status" value="1"/>
</dbReference>
<dbReference type="NCBIfam" id="TIGR01596">
    <property type="entry name" value="cas3_HD"/>
    <property type="match status" value="1"/>
</dbReference>
<keyword evidence="9" id="KW-0051">Antiviral defense</keyword>
<dbReference type="SMART" id="SM00487">
    <property type="entry name" value="DEXDc"/>
    <property type="match status" value="1"/>
</dbReference>
<evidence type="ECO:0000256" key="4">
    <source>
        <dbReference type="ARBA" id="ARBA00022723"/>
    </source>
</evidence>
<sequence length="953" mass="104376">MKDITCREAPKVENATDPFYLVPPTVFAVWAKHDRQSGSYMPLPQHCADAAAVARILWDEGLAPATRGIVERALGDSAELAQKLAVFLASAHDIGKASPAFAGQLPSQRDRMEAAGYIFTPTLSELERRRLPHSLVSHIHLTSWLKKKFPDARLPIISSIAIVLGGHHGVFPAPEGVQALTVASRGFGNKQWYAARESLLEKAQLTARLSDKELHEIVSTGLDQPSQLVLTGFVIQCDWIASNVDLFPYQGTSAFTGHHLQNSSERALRALHELDLPQPWRPNAPDADKVWAARFNLPPKALPRPIQRAMLDVARKATTPGFFILEAPTGEGKTEAALAAAEVLAQRFGCGGLMIALPTQATSDALFARTLAWLRRTVPPEESASVALSHGKAEFNEDYTHLRFPNTRDVYDDSLPSQPALRAHWWQSGRKKSVLADFVVGTIDQVLFAALVSRHLMLRYLGLSGKVVILDEVHAADEYMQIYLDRALEWLGALNVPVIALSATLPPHRRAAMLNAYQCGRGDALETRNQTASVAETATQYPIITTTDTASITPERSSRSIAARVELFDEDPAGLADLAIKRTTSGGCVAIIHNTVDRAQQTYLRLREALGDDVVLLHSRFMTEDRLALETALRKKLGPLTTGEQRPQRLVVVATQVIEQSLDLDFDLMISDLAPIDSLIQRLGRLHRHDRPSSDRPAGMAEPELIVTGLSTADSVPTFVTGSSRVYGNALLFRTLAVLANRIGPGGTLTSPDDVALLVRDAYDPELSCPSGWEESWQAAELDRSTRLAEQHQRASSGCVQSPRKGARALLGWSDSASDASDDQTARRAVRDTDDAIEVVLVQRGNDGRAMTLPWLDRHASEYVDLGPQIAPDLARAIARCTLRLPGWVSSGRLGDQIIEELEDNFFSTWQDSPWLKGVLALVVSPDLTAKVAGQVFRYDRHLGLVIEKGEKA</sequence>
<dbReference type="PANTHER" id="PTHR47963:SF9">
    <property type="entry name" value="CRISPR-ASSOCIATED ENDONUCLEASE_HELICASE CAS3"/>
    <property type="match status" value="1"/>
</dbReference>
<evidence type="ECO:0000259" key="10">
    <source>
        <dbReference type="PROSITE" id="PS51193"/>
    </source>
</evidence>
<proteinExistence type="inferred from homology"/>
<dbReference type="InterPro" id="IPR041372">
    <property type="entry name" value="Cas3_C"/>
</dbReference>
<dbReference type="EMBL" id="JAAMOZ010000001">
    <property type="protein sequence ID" value="NIH57665.1"/>
    <property type="molecule type" value="Genomic_DNA"/>
</dbReference>
<protein>
    <submittedName>
        <fullName evidence="12">CRISPR-associated endonuclease/helicase Cas3</fullName>
        <ecNumber evidence="12">3.1.-.-</ecNumber>
        <ecNumber evidence="12">3.6.4.-</ecNumber>
    </submittedName>
</protein>
<comment type="similarity">
    <text evidence="2">In the central section; belongs to the CRISPR-associated helicase Cas3 family.</text>
</comment>
<dbReference type="Pfam" id="PF18395">
    <property type="entry name" value="Cas3_C"/>
    <property type="match status" value="1"/>
</dbReference>
<dbReference type="PROSITE" id="PS51643">
    <property type="entry name" value="HD_CAS3"/>
    <property type="match status" value="1"/>
</dbReference>
<comment type="similarity">
    <text evidence="1">In the N-terminal section; belongs to the CRISPR-associated nuclease Cas3-HD family.</text>
</comment>
<evidence type="ECO:0000313" key="13">
    <source>
        <dbReference type="Proteomes" id="UP000749311"/>
    </source>
</evidence>
<reference evidence="12 13" key="1">
    <citation type="submission" date="2020-02" db="EMBL/GenBank/DDBJ databases">
        <title>Sequencing the genomes of 1000 actinobacteria strains.</title>
        <authorList>
            <person name="Klenk H.-P."/>
        </authorList>
    </citation>
    <scope>NUCLEOTIDE SEQUENCE [LARGE SCALE GENOMIC DNA]</scope>
    <source>
        <strain evidence="12 13">DSM 19609</strain>
    </source>
</reference>
<evidence type="ECO:0000256" key="5">
    <source>
        <dbReference type="ARBA" id="ARBA00022741"/>
    </source>
</evidence>
<feature type="domain" description="Helicase ATP-binding" evidence="10">
    <location>
        <begin position="292"/>
        <end position="650"/>
    </location>
</feature>
<evidence type="ECO:0000256" key="3">
    <source>
        <dbReference type="ARBA" id="ARBA00022722"/>
    </source>
</evidence>
<dbReference type="InterPro" id="IPR014013">
    <property type="entry name" value="Helic_SF1/SF2_ATP-bd_DinG/Rad3"/>
</dbReference>
<keyword evidence="4" id="KW-0479">Metal-binding</keyword>
<dbReference type="GO" id="GO:0016787">
    <property type="term" value="F:hydrolase activity"/>
    <property type="evidence" value="ECO:0007669"/>
    <property type="project" value="UniProtKB-KW"/>
</dbReference>
<keyword evidence="13" id="KW-1185">Reference proteome</keyword>
<evidence type="ECO:0000256" key="7">
    <source>
        <dbReference type="ARBA" id="ARBA00022806"/>
    </source>
</evidence>
<dbReference type="CDD" id="cd09641">
    <property type="entry name" value="Cas3''_I"/>
    <property type="match status" value="1"/>
</dbReference>
<keyword evidence="5" id="KW-0547">Nucleotide-binding</keyword>
<dbReference type="PROSITE" id="PS51193">
    <property type="entry name" value="HELICASE_ATP_BIND_2"/>
    <property type="match status" value="1"/>
</dbReference>
<evidence type="ECO:0000313" key="12">
    <source>
        <dbReference type="EMBL" id="NIH57665.1"/>
    </source>
</evidence>
<evidence type="ECO:0000256" key="2">
    <source>
        <dbReference type="ARBA" id="ARBA00009046"/>
    </source>
</evidence>
<evidence type="ECO:0000256" key="6">
    <source>
        <dbReference type="ARBA" id="ARBA00022801"/>
    </source>
</evidence>
<feature type="domain" description="HD Cas3-type" evidence="11">
    <location>
        <begin position="36"/>
        <end position="240"/>
    </location>
</feature>
<dbReference type="InterPro" id="IPR006474">
    <property type="entry name" value="Helicase_Cas3_CRISPR-ass_core"/>
</dbReference>
<organism evidence="12 13">
    <name type="scientific">Brooklawnia cerclae</name>
    <dbReference type="NCBI Taxonomy" id="349934"/>
    <lineage>
        <taxon>Bacteria</taxon>
        <taxon>Bacillati</taxon>
        <taxon>Actinomycetota</taxon>
        <taxon>Actinomycetes</taxon>
        <taxon>Propionibacteriales</taxon>
        <taxon>Propionibacteriaceae</taxon>
        <taxon>Brooklawnia</taxon>
    </lineage>
</organism>
<evidence type="ECO:0000256" key="8">
    <source>
        <dbReference type="ARBA" id="ARBA00022840"/>
    </source>
</evidence>
<gene>
    <name evidence="12" type="ORF">FB473_002310</name>
</gene>
<evidence type="ECO:0000256" key="9">
    <source>
        <dbReference type="ARBA" id="ARBA00023118"/>
    </source>
</evidence>
<dbReference type="SMART" id="SM00490">
    <property type="entry name" value="HELICc"/>
    <property type="match status" value="1"/>
</dbReference>
<keyword evidence="12" id="KW-0255">Endonuclease</keyword>
<dbReference type="Gene3D" id="1.10.3210.30">
    <property type="match status" value="1"/>
</dbReference>
<keyword evidence="6 12" id="KW-0378">Hydrolase</keyword>
<dbReference type="Proteomes" id="UP000749311">
    <property type="component" value="Unassembled WGS sequence"/>
</dbReference>
<keyword evidence="7" id="KW-0347">Helicase</keyword>
<name>A0ABX0SGZ4_9ACTN</name>
<comment type="caution">
    <text evidence="12">The sequence shown here is derived from an EMBL/GenBank/DDBJ whole genome shotgun (WGS) entry which is preliminary data.</text>
</comment>
<dbReference type="GO" id="GO:0004519">
    <property type="term" value="F:endonuclease activity"/>
    <property type="evidence" value="ECO:0007669"/>
    <property type="project" value="UniProtKB-KW"/>
</dbReference>
<dbReference type="InterPro" id="IPR054712">
    <property type="entry name" value="Cas3-like_dom"/>
</dbReference>
<keyword evidence="8" id="KW-0067">ATP-binding</keyword>
<evidence type="ECO:0000256" key="1">
    <source>
        <dbReference type="ARBA" id="ARBA00006847"/>
    </source>
</evidence>
<dbReference type="InterPro" id="IPR050547">
    <property type="entry name" value="DEAD_box_RNA_helicases"/>
</dbReference>
<dbReference type="PANTHER" id="PTHR47963">
    <property type="entry name" value="DEAD-BOX ATP-DEPENDENT RNA HELICASE 47, MITOCHONDRIAL"/>
    <property type="match status" value="1"/>
</dbReference>
<dbReference type="EC" id="3.6.4.-" evidence="12"/>
<dbReference type="Pfam" id="PF18019">
    <property type="entry name" value="Cas3_HD"/>
    <property type="match status" value="1"/>
</dbReference>
<accession>A0ABX0SGZ4</accession>
<dbReference type="RefSeq" id="WP_167167765.1">
    <property type="nucleotide sequence ID" value="NZ_BAAAOO010000007.1"/>
</dbReference>
<dbReference type="Gene3D" id="3.40.50.300">
    <property type="entry name" value="P-loop containing nucleotide triphosphate hydrolases"/>
    <property type="match status" value="2"/>
</dbReference>
<keyword evidence="3" id="KW-0540">Nuclease</keyword>
<dbReference type="EC" id="3.1.-.-" evidence="12"/>
<dbReference type="InterPro" id="IPR014001">
    <property type="entry name" value="Helicase_ATP-bd"/>
</dbReference>
<dbReference type="InterPro" id="IPR001650">
    <property type="entry name" value="Helicase_C-like"/>
</dbReference>
<dbReference type="InterPro" id="IPR006483">
    <property type="entry name" value="CRISPR-assoc_Cas3_HD"/>
</dbReference>
<dbReference type="NCBIfam" id="TIGR01587">
    <property type="entry name" value="cas3_core"/>
    <property type="match status" value="1"/>
</dbReference>